<feature type="compositionally biased region" description="Polar residues" evidence="2">
    <location>
        <begin position="65"/>
        <end position="75"/>
    </location>
</feature>
<feature type="region of interest" description="Disordered" evidence="2">
    <location>
        <begin position="1"/>
        <end position="137"/>
    </location>
</feature>
<evidence type="ECO:0000256" key="2">
    <source>
        <dbReference type="SAM" id="MobiDB-lite"/>
    </source>
</evidence>
<feature type="compositionally biased region" description="Basic and acidic residues" evidence="2">
    <location>
        <begin position="117"/>
        <end position="137"/>
    </location>
</feature>
<sequence length="354" mass="40371">MVPSDRTEPSINEEATDMSHRRNFNQNKMRAAVQAPSAEFSSQNREDRMKLIDCNGSSKNKDQRQASPHQQNTEVESTRPGECSPAQEALQNKVEELQKELTEATELNEIRQNQLQKEQEEGSIYKDNSRKTAEETKQKLLSVESALTEQRKTAEDATNKLLSVESALAEQKKTAEEAKNKLLSVESALAEEKKTVEEAKNKLSCGEKKTAKEAKNNSSVWSLLSLRRRRPVKSALTEQKQAAEAASKKASELEECLNMERTRVQALQGDLDTQTITFKAVLEKSSCAQHALETTLVHSEKERTSALLRCEELELSLKHFRDQLQQSQAIVEELQVELTEKKRKKRRRWFKWCQ</sequence>
<dbReference type="Proteomes" id="UP001460270">
    <property type="component" value="Unassembled WGS sequence"/>
</dbReference>
<comment type="caution">
    <text evidence="3">The sequence shown here is derived from an EMBL/GenBank/DDBJ whole genome shotgun (WGS) entry which is preliminary data.</text>
</comment>
<gene>
    <name evidence="3" type="ORF">WMY93_018290</name>
</gene>
<keyword evidence="4" id="KW-1185">Reference proteome</keyword>
<keyword evidence="1" id="KW-0175">Coiled coil</keyword>
<feature type="coiled-coil region" evidence="1">
    <location>
        <begin position="310"/>
        <end position="344"/>
    </location>
</feature>
<accession>A0AAW0NIR0</accession>
<organism evidence="3 4">
    <name type="scientific">Mugilogobius chulae</name>
    <name type="common">yellowstripe goby</name>
    <dbReference type="NCBI Taxonomy" id="88201"/>
    <lineage>
        <taxon>Eukaryota</taxon>
        <taxon>Metazoa</taxon>
        <taxon>Chordata</taxon>
        <taxon>Craniata</taxon>
        <taxon>Vertebrata</taxon>
        <taxon>Euteleostomi</taxon>
        <taxon>Actinopterygii</taxon>
        <taxon>Neopterygii</taxon>
        <taxon>Teleostei</taxon>
        <taxon>Neoteleostei</taxon>
        <taxon>Acanthomorphata</taxon>
        <taxon>Gobiaria</taxon>
        <taxon>Gobiiformes</taxon>
        <taxon>Gobioidei</taxon>
        <taxon>Gobiidae</taxon>
        <taxon>Gobionellinae</taxon>
        <taxon>Mugilogobius</taxon>
    </lineage>
</organism>
<reference evidence="4" key="1">
    <citation type="submission" date="2024-04" db="EMBL/GenBank/DDBJ databases">
        <title>Salinicola lusitanus LLJ914,a marine bacterium isolated from the Okinawa Trough.</title>
        <authorList>
            <person name="Li J."/>
        </authorList>
    </citation>
    <scope>NUCLEOTIDE SEQUENCE [LARGE SCALE GENOMIC DNA]</scope>
</reference>
<name>A0AAW0NIR0_9GOBI</name>
<evidence type="ECO:0000256" key="1">
    <source>
        <dbReference type="SAM" id="Coils"/>
    </source>
</evidence>
<evidence type="ECO:0000313" key="3">
    <source>
        <dbReference type="EMBL" id="KAK7901521.1"/>
    </source>
</evidence>
<feature type="compositionally biased region" description="Basic and acidic residues" evidence="2">
    <location>
        <begin position="93"/>
        <end position="102"/>
    </location>
</feature>
<dbReference type="EMBL" id="JBBPFD010000013">
    <property type="protein sequence ID" value="KAK7901521.1"/>
    <property type="molecule type" value="Genomic_DNA"/>
</dbReference>
<feature type="coiled-coil region" evidence="1">
    <location>
        <begin position="154"/>
        <end position="209"/>
    </location>
</feature>
<protein>
    <submittedName>
        <fullName evidence="3">Uncharacterized protein</fullName>
    </submittedName>
</protein>
<evidence type="ECO:0000313" key="4">
    <source>
        <dbReference type="Proteomes" id="UP001460270"/>
    </source>
</evidence>
<proteinExistence type="predicted"/>
<dbReference type="AlphaFoldDB" id="A0AAW0NIR0"/>